<feature type="compositionally biased region" description="Acidic residues" evidence="8">
    <location>
        <begin position="56"/>
        <end position="73"/>
    </location>
</feature>
<dbReference type="InterPro" id="IPR011765">
    <property type="entry name" value="Pept_M16_N"/>
</dbReference>
<evidence type="ECO:0000256" key="6">
    <source>
        <dbReference type="ARBA" id="ARBA00023049"/>
    </source>
</evidence>
<evidence type="ECO:0000259" key="12">
    <source>
        <dbReference type="Pfam" id="PF22456"/>
    </source>
</evidence>
<evidence type="ECO:0008006" key="15">
    <source>
        <dbReference type="Google" id="ProtNLM"/>
    </source>
</evidence>
<dbReference type="InterPro" id="IPR050626">
    <property type="entry name" value="Peptidase_M16"/>
</dbReference>
<keyword evidence="5" id="KW-0862">Zinc</keyword>
<keyword evidence="2" id="KW-0645">Protease</keyword>
<feature type="region of interest" description="Disordered" evidence="8">
    <location>
        <begin position="44"/>
        <end position="94"/>
    </location>
</feature>
<evidence type="ECO:0000259" key="10">
    <source>
        <dbReference type="Pfam" id="PF05193"/>
    </source>
</evidence>
<dbReference type="InterPro" id="IPR001431">
    <property type="entry name" value="Pept_M16_Zn_BS"/>
</dbReference>
<dbReference type="GO" id="GO:0046872">
    <property type="term" value="F:metal ion binding"/>
    <property type="evidence" value="ECO:0007669"/>
    <property type="project" value="UniProtKB-KW"/>
</dbReference>
<feature type="domain" description="Peptidase M16 C-terminal" evidence="10">
    <location>
        <begin position="248"/>
        <end position="301"/>
    </location>
</feature>
<reference evidence="13" key="1">
    <citation type="submission" date="2021-12" db="EMBL/GenBank/DDBJ databases">
        <title>Prjna785345.</title>
        <authorList>
            <person name="Rujirawat T."/>
            <person name="Krajaejun T."/>
        </authorList>
    </citation>
    <scope>NUCLEOTIDE SEQUENCE</scope>
    <source>
        <strain evidence="13">Pi057C3</strain>
    </source>
</reference>
<dbReference type="Pfam" id="PF16187">
    <property type="entry name" value="Peptidase_M16_M"/>
    <property type="match status" value="1"/>
</dbReference>
<accession>A0AAD5LH13</accession>
<dbReference type="PANTHER" id="PTHR43690">
    <property type="entry name" value="NARDILYSIN"/>
    <property type="match status" value="1"/>
</dbReference>
<comment type="caution">
    <text evidence="13">The sequence shown here is derived from an EMBL/GenBank/DDBJ whole genome shotgun (WGS) entry which is preliminary data.</text>
</comment>
<evidence type="ECO:0000256" key="5">
    <source>
        <dbReference type="ARBA" id="ARBA00022833"/>
    </source>
</evidence>
<dbReference type="EMBL" id="JAKCXM010000146">
    <property type="protein sequence ID" value="KAJ0400789.1"/>
    <property type="molecule type" value="Genomic_DNA"/>
</dbReference>
<evidence type="ECO:0000313" key="13">
    <source>
        <dbReference type="EMBL" id="KAJ0400789.1"/>
    </source>
</evidence>
<dbReference type="Pfam" id="PF22456">
    <property type="entry name" value="PqqF-like_C_4"/>
    <property type="match status" value="1"/>
</dbReference>
<evidence type="ECO:0000256" key="1">
    <source>
        <dbReference type="ARBA" id="ARBA00007261"/>
    </source>
</evidence>
<dbReference type="Pfam" id="PF05193">
    <property type="entry name" value="Peptidase_M16_C"/>
    <property type="match status" value="1"/>
</dbReference>
<comment type="similarity">
    <text evidence="1 7">Belongs to the peptidase M16 family.</text>
</comment>
<dbReference type="PROSITE" id="PS00143">
    <property type="entry name" value="INSULINASE"/>
    <property type="match status" value="1"/>
</dbReference>
<evidence type="ECO:0000256" key="7">
    <source>
        <dbReference type="RuleBase" id="RU004447"/>
    </source>
</evidence>
<dbReference type="GO" id="GO:0006508">
    <property type="term" value="P:proteolysis"/>
    <property type="evidence" value="ECO:0007669"/>
    <property type="project" value="UniProtKB-KW"/>
</dbReference>
<organism evidence="13 14">
    <name type="scientific">Pythium insidiosum</name>
    <name type="common">Pythiosis disease agent</name>
    <dbReference type="NCBI Taxonomy" id="114742"/>
    <lineage>
        <taxon>Eukaryota</taxon>
        <taxon>Sar</taxon>
        <taxon>Stramenopiles</taxon>
        <taxon>Oomycota</taxon>
        <taxon>Peronosporomycetes</taxon>
        <taxon>Pythiales</taxon>
        <taxon>Pythiaceae</taxon>
        <taxon>Pythium</taxon>
    </lineage>
</organism>
<keyword evidence="4" id="KW-0378">Hydrolase</keyword>
<evidence type="ECO:0000256" key="8">
    <source>
        <dbReference type="SAM" id="MobiDB-lite"/>
    </source>
</evidence>
<feature type="domain" description="Peptidase M16 middle/third" evidence="11">
    <location>
        <begin position="348"/>
        <end position="632"/>
    </location>
</feature>
<evidence type="ECO:0000259" key="11">
    <source>
        <dbReference type="Pfam" id="PF16187"/>
    </source>
</evidence>
<evidence type="ECO:0000256" key="4">
    <source>
        <dbReference type="ARBA" id="ARBA00022801"/>
    </source>
</evidence>
<gene>
    <name evidence="13" type="ORF">P43SY_004884</name>
</gene>
<evidence type="ECO:0000313" key="14">
    <source>
        <dbReference type="Proteomes" id="UP001209570"/>
    </source>
</evidence>
<dbReference type="SUPFAM" id="SSF63411">
    <property type="entry name" value="LuxS/MPP-like metallohydrolase"/>
    <property type="match status" value="4"/>
</dbReference>
<keyword evidence="3" id="KW-0479">Metal-binding</keyword>
<name>A0AAD5LH13_PYTIN</name>
<evidence type="ECO:0000256" key="2">
    <source>
        <dbReference type="ARBA" id="ARBA00022670"/>
    </source>
</evidence>
<dbReference type="InterPro" id="IPR054734">
    <property type="entry name" value="PqqF-like_C_4"/>
</dbReference>
<dbReference type="Proteomes" id="UP001209570">
    <property type="component" value="Unassembled WGS sequence"/>
</dbReference>
<protein>
    <recommendedName>
        <fullName evidence="15">Nardilysin</fullName>
    </recommendedName>
</protein>
<feature type="domain" description="Peptidase M16 N-terminal" evidence="9">
    <location>
        <begin position="88"/>
        <end position="218"/>
    </location>
</feature>
<evidence type="ECO:0000256" key="3">
    <source>
        <dbReference type="ARBA" id="ARBA00022723"/>
    </source>
</evidence>
<dbReference type="Gene3D" id="3.30.830.10">
    <property type="entry name" value="Metalloenzyme, LuxS/M16 peptidase-like"/>
    <property type="match status" value="4"/>
</dbReference>
<keyword evidence="14" id="KW-1185">Reference proteome</keyword>
<dbReference type="Pfam" id="PF00675">
    <property type="entry name" value="Peptidase_M16"/>
    <property type="match status" value="1"/>
</dbReference>
<dbReference type="GO" id="GO:0004222">
    <property type="term" value="F:metalloendopeptidase activity"/>
    <property type="evidence" value="ECO:0007669"/>
    <property type="project" value="InterPro"/>
</dbReference>
<dbReference type="InterPro" id="IPR032632">
    <property type="entry name" value="Peptidase_M16_M"/>
</dbReference>
<feature type="domain" description="Coenzyme PQQ synthesis protein F-like C-terminal lobe" evidence="12">
    <location>
        <begin position="747"/>
        <end position="846"/>
    </location>
</feature>
<sequence length="958" mass="108250">MEQPTVHDVVELSKSPSDKKKYRLVTLDNALQVLLISASEMATTELSDCESVGHESDDDDENDDDDDDDDDMSDVCSEQSAFDAEGDESEPPRRRAGACLTIGVGSFAEPENLPGLAHYLEHMLFMGSEKYPDENEFESFLSAHGGFSNGATDNEMTSYTFEVGPAHLERALDMFAQFFVAPLMKESALERELSAIESEFNQATRNDRIRVQQVLCDTAPPSHPYRRFGWGNHKSLFQNAQRDGIDVRDTILKFYQRYYSANLMKLVVCGEDSLDDMETWVRASFTAIPNKNIERPTFQHVGPPFGEGVDVNPLLCRVVPVRDIHTLHLIGLPGWIFEELQALADISYRFQEDASAVEHCEELAQIMQDMFKVAPSELLRYDLFVGEFQRDEVERVLGFLTPQNIRVVLVSQTMSEDPIFTSTATEEKWFGVQYSATSIDPSTLSRWKDASTSANLHLPVPNPFIPRDFALIETAPKPEKEIMKVTSETGTLWYKSDEVFAMPRAYIAFLIHLPSVMGNAESLVHAELYARLVRDALNEYAYHASVAELSYSLRVKDTAGLELSFGGFHDKLALLVDVVVSKLFSNAVDSTRFNPIKEDLLRDYKNSLIKPANKSKYLRLQLLERDTFSVDAAIIALEKVTPASLDAFLRSTLWAGGVHLSTLAHGNLTLAKAEEMQRIVSIGVERVNARALTSNERPARHIHVLPAGDDGLLIKAPSQHADEKNTHIEFYYQFGEHDVRTLAYADLLHQLMEEPLFDTLRTKQELGYDVSCTVRLTHGVIGFGVMVESSLFKADYITSCIENFLVEFEQAIMSMSEEHFQDHVTAQLLKKREPDHTMLEVVQRLWYEITSGRVMFDINEQLAAELEQCTKEHLLAYYREWILRQPRKLLIQVIGQASPDVVPSEKSRSVPERAPRHLRPTEISDVYSFKSSLPYFEDRFQLPASFTSSSLAGERTAL</sequence>
<dbReference type="InterPro" id="IPR011249">
    <property type="entry name" value="Metalloenz_LuxS/M16"/>
</dbReference>
<dbReference type="PANTHER" id="PTHR43690:SF18">
    <property type="entry name" value="INSULIN-DEGRADING ENZYME-RELATED"/>
    <property type="match status" value="1"/>
</dbReference>
<dbReference type="GO" id="GO:0005737">
    <property type="term" value="C:cytoplasm"/>
    <property type="evidence" value="ECO:0007669"/>
    <property type="project" value="UniProtKB-ARBA"/>
</dbReference>
<proteinExistence type="inferred from homology"/>
<dbReference type="AlphaFoldDB" id="A0AAD5LH13"/>
<evidence type="ECO:0000259" key="9">
    <source>
        <dbReference type="Pfam" id="PF00675"/>
    </source>
</evidence>
<dbReference type="InterPro" id="IPR007863">
    <property type="entry name" value="Peptidase_M16_C"/>
</dbReference>
<keyword evidence="6" id="KW-0482">Metalloprotease</keyword>